<keyword evidence="2" id="KW-1185">Reference proteome</keyword>
<name>A0A923NDQ3_9FIRM</name>
<dbReference type="RefSeq" id="WP_249286690.1">
    <property type="nucleotide sequence ID" value="NZ_JACRWC010000056.1"/>
</dbReference>
<dbReference type="Proteomes" id="UP000644115">
    <property type="component" value="Unassembled WGS sequence"/>
</dbReference>
<gene>
    <name evidence="1" type="ORF">H8876_04400</name>
</gene>
<comment type="caution">
    <text evidence="1">The sequence shown here is derived from an EMBL/GenBank/DDBJ whole genome shotgun (WGS) entry which is preliminary data.</text>
</comment>
<evidence type="ECO:0000313" key="2">
    <source>
        <dbReference type="Proteomes" id="UP000644115"/>
    </source>
</evidence>
<evidence type="ECO:0000313" key="1">
    <source>
        <dbReference type="EMBL" id="MBC5999236.1"/>
    </source>
</evidence>
<accession>A0A923NDQ3</accession>
<reference evidence="1" key="1">
    <citation type="submission" date="2020-08" db="EMBL/GenBank/DDBJ databases">
        <authorList>
            <person name="Liu C."/>
            <person name="Sun Q."/>
        </authorList>
    </citation>
    <scope>NUCLEOTIDE SEQUENCE</scope>
    <source>
        <strain evidence="1">BX16</strain>
    </source>
</reference>
<proteinExistence type="predicted"/>
<protein>
    <submittedName>
        <fullName evidence="1">Uncharacterized protein</fullName>
    </submittedName>
</protein>
<sequence length="131" mass="14724">MQLIVNSHIAKKIAADGKLVENFLQCATQKFRDGEFLWRFWNCERQINLIITAASVYSSHLAMKKVNLGIHSLGSRFVVEFNSHIGQIIFDIGIHEEEPTIFLYISLQTGHTTFVRLKYAEAGGVGNGKSV</sequence>
<organism evidence="1 2">
    <name type="scientific">Lentihominibacter faecis</name>
    <dbReference type="NCBI Taxonomy" id="2764712"/>
    <lineage>
        <taxon>Bacteria</taxon>
        <taxon>Bacillati</taxon>
        <taxon>Bacillota</taxon>
        <taxon>Clostridia</taxon>
        <taxon>Peptostreptococcales</taxon>
        <taxon>Anaerovoracaceae</taxon>
        <taxon>Lentihominibacter</taxon>
    </lineage>
</organism>
<dbReference type="AlphaFoldDB" id="A0A923NDQ3"/>
<dbReference type="EMBL" id="JACRWC010000056">
    <property type="protein sequence ID" value="MBC5999236.1"/>
    <property type="molecule type" value="Genomic_DNA"/>
</dbReference>